<gene>
    <name evidence="1" type="ORF">BON22_1437</name>
</gene>
<proteinExistence type="predicted"/>
<dbReference type="VEuPathDB" id="FungiDB:BON22_1437"/>
<dbReference type="Proteomes" id="UP000189513">
    <property type="component" value="Unassembled WGS sequence"/>
</dbReference>
<reference evidence="2" key="1">
    <citation type="journal article" date="2017" name="Genome Announc.">
        <title>Genome sequences of Cyberlindnera fabianii 65, Pichia kudriavzevii 129, and Saccharomyces cerevisiae 131 isolated from fermented masau fruits in Zimbabwe.</title>
        <authorList>
            <person name="van Rijswijck I.M.H."/>
            <person name="Derks M.F.L."/>
            <person name="Abee T."/>
            <person name="de Ridder D."/>
            <person name="Smid E.J."/>
        </authorList>
    </citation>
    <scope>NUCLEOTIDE SEQUENCE [LARGE SCALE GENOMIC DNA]</scope>
    <source>
        <strain evidence="2">65</strain>
    </source>
</reference>
<name>A0A1V2LB72_CYBFA</name>
<keyword evidence="2" id="KW-1185">Reference proteome</keyword>
<dbReference type="EMBL" id="MPUK01000002">
    <property type="protein sequence ID" value="ONH69129.1"/>
    <property type="molecule type" value="Genomic_DNA"/>
</dbReference>
<comment type="caution">
    <text evidence="1">The sequence shown here is derived from an EMBL/GenBank/DDBJ whole genome shotgun (WGS) entry which is preliminary data.</text>
</comment>
<dbReference type="AlphaFoldDB" id="A0A1V2LB72"/>
<protein>
    <submittedName>
        <fullName evidence="1">Grand meiotic recombination cluster protein 2</fullName>
    </submittedName>
</protein>
<sequence length="223" mass="24089">MSGSPRLGPTDINAEHNNSVCTVGTVTNTTPNTSPVSQRSLAAGLKKALSVPPNDASQEKSTMQSAPEALQAVTNPANDGCDSEQKLADIMAAKSSEMIECLRDISQMVGTVPEKKNILQTASPNSDFDWSVILDASEKICQEYSQAMIELHEKQEEMQRDLSIWQESAFLMDGASVSDSLASLEEWCKAKETYLGHICMGMNEAGKVIDDVLSKLKSDAAKM</sequence>
<organism evidence="1 2">
    <name type="scientific">Cyberlindnera fabianii</name>
    <name type="common">Yeast</name>
    <name type="synonym">Hansenula fabianii</name>
    <dbReference type="NCBI Taxonomy" id="36022"/>
    <lineage>
        <taxon>Eukaryota</taxon>
        <taxon>Fungi</taxon>
        <taxon>Dikarya</taxon>
        <taxon>Ascomycota</taxon>
        <taxon>Saccharomycotina</taxon>
        <taxon>Saccharomycetes</taxon>
        <taxon>Phaffomycetales</taxon>
        <taxon>Phaffomycetaceae</taxon>
        <taxon>Cyberlindnera</taxon>
    </lineage>
</organism>
<evidence type="ECO:0000313" key="2">
    <source>
        <dbReference type="Proteomes" id="UP000189513"/>
    </source>
</evidence>
<evidence type="ECO:0000313" key="1">
    <source>
        <dbReference type="EMBL" id="ONH69129.1"/>
    </source>
</evidence>
<accession>A0A1V2LB72</accession>